<organism evidence="1 2">
    <name type="scientific">Nelumbo nucifera</name>
    <name type="common">Sacred lotus</name>
    <dbReference type="NCBI Taxonomy" id="4432"/>
    <lineage>
        <taxon>Eukaryota</taxon>
        <taxon>Viridiplantae</taxon>
        <taxon>Streptophyta</taxon>
        <taxon>Embryophyta</taxon>
        <taxon>Tracheophyta</taxon>
        <taxon>Spermatophyta</taxon>
        <taxon>Magnoliopsida</taxon>
        <taxon>Proteales</taxon>
        <taxon>Nelumbonaceae</taxon>
        <taxon>Nelumbo</taxon>
    </lineage>
</organism>
<reference evidence="1 2" key="1">
    <citation type="journal article" date="2020" name="Mol. Biol. Evol.">
        <title>Distinct Expression and Methylation Patterns for Genes with Different Fates following a Single Whole-Genome Duplication in Flowering Plants.</title>
        <authorList>
            <person name="Shi T."/>
            <person name="Rahmani R.S."/>
            <person name="Gugger P.F."/>
            <person name="Wang M."/>
            <person name="Li H."/>
            <person name="Zhang Y."/>
            <person name="Li Z."/>
            <person name="Wang Q."/>
            <person name="Van de Peer Y."/>
            <person name="Marchal K."/>
            <person name="Chen J."/>
        </authorList>
    </citation>
    <scope>NUCLEOTIDE SEQUENCE [LARGE SCALE GENOMIC DNA]</scope>
    <source>
        <tissue evidence="1">Leaf</tissue>
    </source>
</reference>
<keyword evidence="2" id="KW-1185">Reference proteome</keyword>
<dbReference type="Proteomes" id="UP000607653">
    <property type="component" value="Unassembled WGS sequence"/>
</dbReference>
<accession>A0A822ZGQ3</accession>
<evidence type="ECO:0000313" key="1">
    <source>
        <dbReference type="EMBL" id="DAD44067.1"/>
    </source>
</evidence>
<dbReference type="EMBL" id="DUZY01000006">
    <property type="protein sequence ID" value="DAD44067.1"/>
    <property type="molecule type" value="Genomic_DNA"/>
</dbReference>
<evidence type="ECO:0000313" key="2">
    <source>
        <dbReference type="Proteomes" id="UP000607653"/>
    </source>
</evidence>
<name>A0A822ZGQ3_NELNU</name>
<gene>
    <name evidence="1" type="ORF">HUJ06_002297</name>
</gene>
<dbReference type="AlphaFoldDB" id="A0A822ZGQ3"/>
<proteinExistence type="predicted"/>
<protein>
    <submittedName>
        <fullName evidence="1">Uncharacterized protein</fullName>
    </submittedName>
</protein>
<comment type="caution">
    <text evidence="1">The sequence shown here is derived from an EMBL/GenBank/DDBJ whole genome shotgun (WGS) entry which is preliminary data.</text>
</comment>
<sequence length="29" mass="3237">MDVSTCVSRSQEDGFLLYSISLQCSILKL</sequence>